<organism evidence="1 2">
    <name type="scientific">Bradyrhizobium canariense</name>
    <dbReference type="NCBI Taxonomy" id="255045"/>
    <lineage>
        <taxon>Bacteria</taxon>
        <taxon>Pseudomonadati</taxon>
        <taxon>Pseudomonadota</taxon>
        <taxon>Alphaproteobacteria</taxon>
        <taxon>Hyphomicrobiales</taxon>
        <taxon>Nitrobacteraceae</taxon>
        <taxon>Bradyrhizobium</taxon>
    </lineage>
</organism>
<dbReference type="SUPFAM" id="SSF53756">
    <property type="entry name" value="UDP-Glycosyltransferase/glycogen phosphorylase"/>
    <property type="match status" value="1"/>
</dbReference>
<sequence length="312" mass="35265">MRAGDFERAWAINDRDLAMLAYPPKHTGPRHLQRIWRREELRGRDVLVRCYHGLGDTIQFLRFMRPLRDVARRVTVWCQGELLPLVERAAGVDRAFALHDGAPEVDFEVDIEIMEVPHAIRARREQVEMRAPYLSLPTKVEPALPQDRGLELRGLAVGLVWEVGNWDKRRTVPPSLLGHLAVPGVTLCSLQRGARTCELAEIGARDVSTPDVTVLGHLLQRLDLVICVDTMVAHLAGALGCEAWVLLHADCDWRWPASEAHSLWYPSLRLFHQRTPGNWDSVLEEVREALIARSASLQGVVRKELKRAQGPP</sequence>
<comment type="caution">
    <text evidence="1">The sequence shown here is derived from an EMBL/GenBank/DDBJ whole genome shotgun (WGS) entry which is preliminary data.</text>
</comment>
<evidence type="ECO:0008006" key="3">
    <source>
        <dbReference type="Google" id="ProtNLM"/>
    </source>
</evidence>
<dbReference type="Proteomes" id="UP000193553">
    <property type="component" value="Unassembled WGS sequence"/>
</dbReference>
<name>A0A1X3GVR6_9BRAD</name>
<protein>
    <recommendedName>
        <fullName evidence="3">Glycosyltransferase family 9 (Heptosyltransferase)</fullName>
    </recommendedName>
</protein>
<evidence type="ECO:0000313" key="2">
    <source>
        <dbReference type="Proteomes" id="UP000193553"/>
    </source>
</evidence>
<dbReference type="OrthoDB" id="6193797at2"/>
<dbReference type="EMBL" id="NAFI01000190">
    <property type="protein sequence ID" value="OSJ01901.1"/>
    <property type="molecule type" value="Genomic_DNA"/>
</dbReference>
<accession>A0A1X3GVR6</accession>
<evidence type="ECO:0000313" key="1">
    <source>
        <dbReference type="EMBL" id="OSJ01901.1"/>
    </source>
</evidence>
<proteinExistence type="predicted"/>
<dbReference type="Gene3D" id="3.40.50.2000">
    <property type="entry name" value="Glycogen Phosphorylase B"/>
    <property type="match status" value="1"/>
</dbReference>
<gene>
    <name evidence="1" type="ORF">BSZ18_38310</name>
</gene>
<reference evidence="1 2" key="1">
    <citation type="submission" date="2017-03" db="EMBL/GenBank/DDBJ databases">
        <title>Whole genome sequences of fourteen strains of Bradyrhizobium canariense and one strain of Bradyrhizobium japonicum isolated from Lupinus (Papilionoideae: Genisteae) species in Algeria.</title>
        <authorList>
            <person name="Crovadore J."/>
            <person name="Chekireb D."/>
            <person name="Brachmann A."/>
            <person name="Chablais R."/>
            <person name="Cochard B."/>
            <person name="Lefort F."/>
        </authorList>
    </citation>
    <scope>NUCLEOTIDE SEQUENCE [LARGE SCALE GENOMIC DNA]</scope>
    <source>
        <strain evidence="1 2">UBMA195</strain>
    </source>
</reference>
<dbReference type="AlphaFoldDB" id="A0A1X3GVR6"/>